<evidence type="ECO:0000256" key="7">
    <source>
        <dbReference type="ARBA" id="ARBA00022722"/>
    </source>
</evidence>
<dbReference type="PRINTS" id="PR02086">
    <property type="entry name" value="PUTNUCHARBI1"/>
</dbReference>
<dbReference type="InterPro" id="IPR045249">
    <property type="entry name" value="HARBI1-like"/>
</dbReference>
<comment type="function">
    <text evidence="12">Transposase-derived protein that may have nuclease activity. Does not have transposase activity.</text>
</comment>
<dbReference type="GO" id="GO:0046872">
    <property type="term" value="F:metal ion binding"/>
    <property type="evidence" value="ECO:0007669"/>
    <property type="project" value="UniProtKB-KW"/>
</dbReference>
<keyword evidence="7" id="KW-0540">Nuclease</keyword>
<keyword evidence="15" id="KW-1185">Reference proteome</keyword>
<dbReference type="Proteomes" id="UP000735302">
    <property type="component" value="Unassembled WGS sequence"/>
</dbReference>
<dbReference type="GO" id="GO:0004518">
    <property type="term" value="F:nuclease activity"/>
    <property type="evidence" value="ECO:0007669"/>
    <property type="project" value="UniProtKB-KW"/>
</dbReference>
<evidence type="ECO:0000256" key="12">
    <source>
        <dbReference type="ARBA" id="ARBA00045850"/>
    </source>
</evidence>
<comment type="subcellular location">
    <subcellularLocation>
        <location evidence="3">Cytoplasm</location>
    </subcellularLocation>
    <subcellularLocation>
        <location evidence="2">Nucleus</location>
    </subcellularLocation>
</comment>
<dbReference type="PANTHER" id="PTHR22930">
    <property type="match status" value="1"/>
</dbReference>
<dbReference type="Pfam" id="PF13359">
    <property type="entry name" value="DDE_Tnp_4"/>
    <property type="match status" value="1"/>
</dbReference>
<name>A0AAV4DIV6_9GAST</name>
<evidence type="ECO:0000256" key="6">
    <source>
        <dbReference type="ARBA" id="ARBA00022490"/>
    </source>
</evidence>
<dbReference type="EMBL" id="BLXT01007928">
    <property type="protein sequence ID" value="GFO44149.1"/>
    <property type="molecule type" value="Genomic_DNA"/>
</dbReference>
<evidence type="ECO:0000256" key="10">
    <source>
        <dbReference type="ARBA" id="ARBA00023242"/>
    </source>
</evidence>
<organism evidence="14 15">
    <name type="scientific">Plakobranchus ocellatus</name>
    <dbReference type="NCBI Taxonomy" id="259542"/>
    <lineage>
        <taxon>Eukaryota</taxon>
        <taxon>Metazoa</taxon>
        <taxon>Spiralia</taxon>
        <taxon>Lophotrochozoa</taxon>
        <taxon>Mollusca</taxon>
        <taxon>Gastropoda</taxon>
        <taxon>Heterobranchia</taxon>
        <taxon>Euthyneura</taxon>
        <taxon>Panpulmonata</taxon>
        <taxon>Sacoglossa</taxon>
        <taxon>Placobranchoidea</taxon>
        <taxon>Plakobranchidae</taxon>
        <taxon>Plakobranchus</taxon>
    </lineage>
</organism>
<comment type="cofactor">
    <cofactor evidence="1">
        <name>a divalent metal cation</name>
        <dbReference type="ChEBI" id="CHEBI:60240"/>
    </cofactor>
</comment>
<accession>A0AAV4DIV6</accession>
<comment type="caution">
    <text evidence="14">The sequence shown here is derived from an EMBL/GenBank/DDBJ whole genome shotgun (WGS) entry which is preliminary data.</text>
</comment>
<keyword evidence="8" id="KW-0479">Metal-binding</keyword>
<keyword evidence="10" id="KW-0539">Nucleus</keyword>
<dbReference type="GO" id="GO:0005634">
    <property type="term" value="C:nucleus"/>
    <property type="evidence" value="ECO:0007669"/>
    <property type="project" value="UniProtKB-SubCell"/>
</dbReference>
<feature type="domain" description="DDE Tnp4" evidence="13">
    <location>
        <begin position="101"/>
        <end position="159"/>
    </location>
</feature>
<dbReference type="GO" id="GO:0016787">
    <property type="term" value="F:hydrolase activity"/>
    <property type="evidence" value="ECO:0007669"/>
    <property type="project" value="UniProtKB-KW"/>
</dbReference>
<evidence type="ECO:0000259" key="13">
    <source>
        <dbReference type="Pfam" id="PF13359"/>
    </source>
</evidence>
<evidence type="ECO:0000256" key="4">
    <source>
        <dbReference type="ARBA" id="ARBA00006958"/>
    </source>
</evidence>
<keyword evidence="6" id="KW-0963">Cytoplasm</keyword>
<keyword evidence="9" id="KW-0378">Hydrolase</keyword>
<sequence>MELTDMVREAISQQTLRNAGIPVELQVLTFWRFFATGCFFMTDGDLIGIHKSTVSRIVHRVASAIAAKRCYFVTFPEHAGLNNVKQDFYEIAGFPRVIGCINCTHIRIIRPPGSAAEVYRNRKGYFSINVQAECDANLRISSLVARWPGSTHDAQIFDNVFYL</sequence>
<reference evidence="14 15" key="1">
    <citation type="journal article" date="2021" name="Elife">
        <title>Chloroplast acquisition without the gene transfer in kleptoplastic sea slugs, Plakobranchus ocellatus.</title>
        <authorList>
            <person name="Maeda T."/>
            <person name="Takahashi S."/>
            <person name="Yoshida T."/>
            <person name="Shimamura S."/>
            <person name="Takaki Y."/>
            <person name="Nagai Y."/>
            <person name="Toyoda A."/>
            <person name="Suzuki Y."/>
            <person name="Arimoto A."/>
            <person name="Ishii H."/>
            <person name="Satoh N."/>
            <person name="Nishiyama T."/>
            <person name="Hasebe M."/>
            <person name="Maruyama T."/>
            <person name="Minagawa J."/>
            <person name="Obokata J."/>
            <person name="Shigenobu S."/>
        </authorList>
    </citation>
    <scope>NUCLEOTIDE SEQUENCE [LARGE SCALE GENOMIC DNA]</scope>
</reference>
<protein>
    <recommendedName>
        <fullName evidence="5">Putative nuclease HARBI1</fullName>
    </recommendedName>
    <alternativeName>
        <fullName evidence="11">Harbinger transposase-derived nuclease</fullName>
    </alternativeName>
</protein>
<evidence type="ECO:0000256" key="5">
    <source>
        <dbReference type="ARBA" id="ARBA00015519"/>
    </source>
</evidence>
<dbReference type="GO" id="GO:0005737">
    <property type="term" value="C:cytoplasm"/>
    <property type="evidence" value="ECO:0007669"/>
    <property type="project" value="UniProtKB-SubCell"/>
</dbReference>
<evidence type="ECO:0000256" key="9">
    <source>
        <dbReference type="ARBA" id="ARBA00022801"/>
    </source>
</evidence>
<dbReference type="InterPro" id="IPR027806">
    <property type="entry name" value="HARBI1_dom"/>
</dbReference>
<dbReference type="InterPro" id="IPR026103">
    <property type="entry name" value="HARBI1_animal"/>
</dbReference>
<proteinExistence type="inferred from homology"/>
<comment type="similarity">
    <text evidence="4">Belongs to the HARBI1 family.</text>
</comment>
<evidence type="ECO:0000313" key="14">
    <source>
        <dbReference type="EMBL" id="GFO44149.1"/>
    </source>
</evidence>
<evidence type="ECO:0000256" key="11">
    <source>
        <dbReference type="ARBA" id="ARBA00030126"/>
    </source>
</evidence>
<evidence type="ECO:0000256" key="2">
    <source>
        <dbReference type="ARBA" id="ARBA00004123"/>
    </source>
</evidence>
<evidence type="ECO:0000256" key="3">
    <source>
        <dbReference type="ARBA" id="ARBA00004496"/>
    </source>
</evidence>
<gene>
    <name evidence="14" type="ORF">PoB_007065400</name>
</gene>
<dbReference type="PANTHER" id="PTHR22930:SF289">
    <property type="entry name" value="DDE TNP4 DOMAIN-CONTAINING PROTEIN-RELATED"/>
    <property type="match status" value="1"/>
</dbReference>
<dbReference type="AlphaFoldDB" id="A0AAV4DIV6"/>
<evidence type="ECO:0000256" key="1">
    <source>
        <dbReference type="ARBA" id="ARBA00001968"/>
    </source>
</evidence>
<evidence type="ECO:0000313" key="15">
    <source>
        <dbReference type="Proteomes" id="UP000735302"/>
    </source>
</evidence>
<evidence type="ECO:0000256" key="8">
    <source>
        <dbReference type="ARBA" id="ARBA00022723"/>
    </source>
</evidence>